<proteinExistence type="predicted"/>
<keyword evidence="2" id="KW-1185">Reference proteome</keyword>
<accession>A0A166M6R8</accession>
<comment type="caution">
    <text evidence="1">The sequence shown here is derived from an EMBL/GenBank/DDBJ whole genome shotgun (WGS) entry which is preliminary data.</text>
</comment>
<organism evidence="1 2">
    <name type="scientific">Colletotrichum incanum</name>
    <name type="common">Soybean anthracnose fungus</name>
    <dbReference type="NCBI Taxonomy" id="1573173"/>
    <lineage>
        <taxon>Eukaryota</taxon>
        <taxon>Fungi</taxon>
        <taxon>Dikarya</taxon>
        <taxon>Ascomycota</taxon>
        <taxon>Pezizomycotina</taxon>
        <taxon>Sordariomycetes</taxon>
        <taxon>Hypocreomycetidae</taxon>
        <taxon>Glomerellales</taxon>
        <taxon>Glomerellaceae</taxon>
        <taxon>Colletotrichum</taxon>
        <taxon>Colletotrichum spaethianum species complex</taxon>
    </lineage>
</organism>
<protein>
    <submittedName>
        <fullName evidence="1">Uncharacterized protein</fullName>
    </submittedName>
</protein>
<dbReference type="Proteomes" id="UP000076584">
    <property type="component" value="Unassembled WGS sequence"/>
</dbReference>
<feature type="non-terminal residue" evidence="1">
    <location>
        <position position="1"/>
    </location>
</feature>
<name>A0A166M6R8_COLIC</name>
<gene>
    <name evidence="1" type="ORF">CI238_03785</name>
</gene>
<evidence type="ECO:0000313" key="1">
    <source>
        <dbReference type="EMBL" id="KZL64352.1"/>
    </source>
</evidence>
<dbReference type="EMBL" id="LFIW01002705">
    <property type="protein sequence ID" value="KZL64352.1"/>
    <property type="molecule type" value="Genomic_DNA"/>
</dbReference>
<sequence>LALSHLPQLALPPIFLPPSIPKHGREKYPEKKLPGFSRLHSSQKHWNYVFVFFGQHRLKHISPGAFVFIQRNQQNPVSNIPAPIFT</sequence>
<evidence type="ECO:0000313" key="2">
    <source>
        <dbReference type="Proteomes" id="UP000076584"/>
    </source>
</evidence>
<reference evidence="1 2" key="1">
    <citation type="submission" date="2015-06" db="EMBL/GenBank/DDBJ databases">
        <title>Survival trade-offs in plant roots during colonization by closely related pathogenic and mutualistic fungi.</title>
        <authorList>
            <person name="Hacquard S."/>
            <person name="Kracher B."/>
            <person name="Hiruma K."/>
            <person name="Weinman A."/>
            <person name="Muench P."/>
            <person name="Garrido Oter R."/>
            <person name="Ver Loren van Themaat E."/>
            <person name="Dallerey J.-F."/>
            <person name="Damm U."/>
            <person name="Henrissat B."/>
            <person name="Lespinet O."/>
            <person name="Thon M."/>
            <person name="Kemen E."/>
            <person name="McHardy A.C."/>
            <person name="Schulze-Lefert P."/>
            <person name="O'Connell R.J."/>
        </authorList>
    </citation>
    <scope>NUCLEOTIDE SEQUENCE [LARGE SCALE GENOMIC DNA]</scope>
    <source>
        <strain evidence="1 2">MAFF 238704</strain>
    </source>
</reference>
<dbReference type="AlphaFoldDB" id="A0A166M6R8"/>